<dbReference type="AlphaFoldDB" id="A0A927D207"/>
<organism evidence="2 3">
    <name type="scientific">Sulfitobacter aestuariivivens</name>
    <dbReference type="NCBI Taxonomy" id="2766981"/>
    <lineage>
        <taxon>Bacteria</taxon>
        <taxon>Pseudomonadati</taxon>
        <taxon>Pseudomonadota</taxon>
        <taxon>Alphaproteobacteria</taxon>
        <taxon>Rhodobacterales</taxon>
        <taxon>Roseobacteraceae</taxon>
        <taxon>Sulfitobacter</taxon>
    </lineage>
</organism>
<comment type="caution">
    <text evidence="2">The sequence shown here is derived from an EMBL/GenBank/DDBJ whole genome shotgun (WGS) entry which is preliminary data.</text>
</comment>
<evidence type="ECO:0000313" key="3">
    <source>
        <dbReference type="Proteomes" id="UP000635142"/>
    </source>
</evidence>
<dbReference type="EMBL" id="JACTAG010000001">
    <property type="protein sequence ID" value="MBD3663645.1"/>
    <property type="molecule type" value="Genomic_DNA"/>
</dbReference>
<dbReference type="Proteomes" id="UP000635142">
    <property type="component" value="Unassembled WGS sequence"/>
</dbReference>
<reference evidence="2" key="1">
    <citation type="submission" date="2020-08" db="EMBL/GenBank/DDBJ databases">
        <title>Sulfitobacter aestuariivivens sp. nov., isolated from a tidal flat.</title>
        <authorList>
            <person name="Park S."/>
            <person name="Yoon J.-H."/>
        </authorList>
    </citation>
    <scope>NUCLEOTIDE SEQUENCE</scope>
    <source>
        <strain evidence="2">TSTF-M16</strain>
    </source>
</reference>
<keyword evidence="1" id="KW-0812">Transmembrane</keyword>
<sequence length="94" mass="10328">MTPLVAGLVVVLIAWMVLCILCGYRRRLVLFLGVLVTGLTLNQVWMYLGLQAKPTELNAVVAQLAVVFYGLSAFGAGWFVSRVTRAWVESRVGD</sequence>
<evidence type="ECO:0000313" key="2">
    <source>
        <dbReference type="EMBL" id="MBD3663645.1"/>
    </source>
</evidence>
<keyword evidence="1" id="KW-1133">Transmembrane helix</keyword>
<keyword evidence="3" id="KW-1185">Reference proteome</keyword>
<gene>
    <name evidence="2" type="ORF">H9Q16_06905</name>
</gene>
<proteinExistence type="predicted"/>
<keyword evidence="1" id="KW-0472">Membrane</keyword>
<protein>
    <submittedName>
        <fullName evidence="2">Uncharacterized protein</fullName>
    </submittedName>
</protein>
<accession>A0A927D207</accession>
<feature type="transmembrane region" description="Helical" evidence="1">
    <location>
        <begin position="60"/>
        <end position="81"/>
    </location>
</feature>
<feature type="transmembrane region" description="Helical" evidence="1">
    <location>
        <begin position="6"/>
        <end position="24"/>
    </location>
</feature>
<name>A0A927D207_9RHOB</name>
<dbReference type="RefSeq" id="WP_191074589.1">
    <property type="nucleotide sequence ID" value="NZ_JACTAG010000001.1"/>
</dbReference>
<evidence type="ECO:0000256" key="1">
    <source>
        <dbReference type="SAM" id="Phobius"/>
    </source>
</evidence>
<feature type="transmembrane region" description="Helical" evidence="1">
    <location>
        <begin position="29"/>
        <end position="48"/>
    </location>
</feature>